<evidence type="ECO:0000313" key="2">
    <source>
        <dbReference type="Proteomes" id="UP000828251"/>
    </source>
</evidence>
<dbReference type="AlphaFoldDB" id="A0A9D3VHF7"/>
<evidence type="ECO:0000313" key="1">
    <source>
        <dbReference type="EMBL" id="KAH1083051.1"/>
    </source>
</evidence>
<dbReference type="Gene3D" id="3.60.10.10">
    <property type="entry name" value="Endonuclease/exonuclease/phosphatase"/>
    <property type="match status" value="1"/>
</dbReference>
<name>A0A9D3VHF7_9ROSI</name>
<organism evidence="1 2">
    <name type="scientific">Gossypium stocksii</name>
    <dbReference type="NCBI Taxonomy" id="47602"/>
    <lineage>
        <taxon>Eukaryota</taxon>
        <taxon>Viridiplantae</taxon>
        <taxon>Streptophyta</taxon>
        <taxon>Embryophyta</taxon>
        <taxon>Tracheophyta</taxon>
        <taxon>Spermatophyta</taxon>
        <taxon>Magnoliopsida</taxon>
        <taxon>eudicotyledons</taxon>
        <taxon>Gunneridae</taxon>
        <taxon>Pentapetalae</taxon>
        <taxon>rosids</taxon>
        <taxon>malvids</taxon>
        <taxon>Malvales</taxon>
        <taxon>Malvaceae</taxon>
        <taxon>Malvoideae</taxon>
        <taxon>Gossypium</taxon>
    </lineage>
</organism>
<dbReference type="EMBL" id="JAIQCV010000007">
    <property type="protein sequence ID" value="KAH1083051.1"/>
    <property type="molecule type" value="Genomic_DNA"/>
</dbReference>
<reference evidence="1 2" key="1">
    <citation type="journal article" date="2021" name="Plant Biotechnol. J.">
        <title>Multi-omics assisted identification of the key and species-specific regulatory components of drought-tolerant mechanisms in Gossypium stocksii.</title>
        <authorList>
            <person name="Yu D."/>
            <person name="Ke L."/>
            <person name="Zhang D."/>
            <person name="Wu Y."/>
            <person name="Sun Y."/>
            <person name="Mei J."/>
            <person name="Sun J."/>
            <person name="Sun Y."/>
        </authorList>
    </citation>
    <scope>NUCLEOTIDE SEQUENCE [LARGE SCALE GENOMIC DNA]</scope>
    <source>
        <strain evidence="2">cv. E1</strain>
        <tissue evidence="1">Leaf</tissue>
    </source>
</reference>
<keyword evidence="2" id="KW-1185">Reference proteome</keyword>
<dbReference type="Proteomes" id="UP000828251">
    <property type="component" value="Unassembled WGS sequence"/>
</dbReference>
<dbReference type="OrthoDB" id="978193at2759"/>
<sequence length="120" mass="14034">MHSNSFSRVHNLFRIDGCLVVSSEGRSGGLTMLWRERVDVAMQNYFNHHINSLNRSLDILRRVGVSVREEWVVGGDFNAIISDVEKERRRRKSRATMEEFRKVMEKLSFADIKTDNGWFT</sequence>
<proteinExistence type="predicted"/>
<evidence type="ECO:0008006" key="3">
    <source>
        <dbReference type="Google" id="ProtNLM"/>
    </source>
</evidence>
<dbReference type="InterPro" id="IPR036691">
    <property type="entry name" value="Endo/exonu/phosph_ase_sf"/>
</dbReference>
<protein>
    <recommendedName>
        <fullName evidence="3">Endonuclease/exonuclease/phosphatase domain-containing protein</fullName>
    </recommendedName>
</protein>
<accession>A0A9D3VHF7</accession>
<gene>
    <name evidence="1" type="ORF">J1N35_022812</name>
</gene>
<comment type="caution">
    <text evidence="1">The sequence shown here is derived from an EMBL/GenBank/DDBJ whole genome shotgun (WGS) entry which is preliminary data.</text>
</comment>
<dbReference type="SUPFAM" id="SSF56219">
    <property type="entry name" value="DNase I-like"/>
    <property type="match status" value="1"/>
</dbReference>